<evidence type="ECO:0000313" key="6">
    <source>
        <dbReference type="EMBL" id="KAK7857513.1"/>
    </source>
</evidence>
<feature type="compositionally biased region" description="Polar residues" evidence="4">
    <location>
        <begin position="454"/>
        <end position="472"/>
    </location>
</feature>
<evidence type="ECO:0000256" key="4">
    <source>
        <dbReference type="SAM" id="MobiDB-lite"/>
    </source>
</evidence>
<evidence type="ECO:0000259" key="5">
    <source>
        <dbReference type="Pfam" id="PF05198"/>
    </source>
</evidence>
<keyword evidence="2 6" id="KW-0396">Initiation factor</keyword>
<comment type="caution">
    <text evidence="6">The sequence shown here is derived from an EMBL/GenBank/DDBJ whole genome shotgun (WGS) entry which is preliminary data.</text>
</comment>
<evidence type="ECO:0000256" key="1">
    <source>
        <dbReference type="ARBA" id="ARBA00005439"/>
    </source>
</evidence>
<dbReference type="PANTHER" id="PTHR10938:SF4">
    <property type="entry name" value="TRANSLATION INITIATION FACTOR IF3-1, MITOCHONDRIAL"/>
    <property type="match status" value="1"/>
</dbReference>
<feature type="compositionally biased region" description="Polar residues" evidence="4">
    <location>
        <begin position="536"/>
        <end position="548"/>
    </location>
</feature>
<dbReference type="InterPro" id="IPR036787">
    <property type="entry name" value="T_IF-3_N_sf"/>
</dbReference>
<feature type="compositionally biased region" description="Basic and acidic residues" evidence="4">
    <location>
        <begin position="549"/>
        <end position="559"/>
    </location>
</feature>
<dbReference type="EMBL" id="PKMF04000026">
    <property type="protein sequence ID" value="KAK7857513.1"/>
    <property type="molecule type" value="Genomic_DNA"/>
</dbReference>
<dbReference type="NCBIfam" id="TIGR00168">
    <property type="entry name" value="infC"/>
    <property type="match status" value="1"/>
</dbReference>
<dbReference type="FunFam" id="3.30.110.10:FF:000005">
    <property type="entry name" value="Translation initiation factor 3 (IF-3) family protein"/>
    <property type="match status" value="1"/>
</dbReference>
<organism evidence="6">
    <name type="scientific">Quercus suber</name>
    <name type="common">Cork oak</name>
    <dbReference type="NCBI Taxonomy" id="58331"/>
    <lineage>
        <taxon>Eukaryota</taxon>
        <taxon>Viridiplantae</taxon>
        <taxon>Streptophyta</taxon>
        <taxon>Embryophyta</taxon>
        <taxon>Tracheophyta</taxon>
        <taxon>Spermatophyta</taxon>
        <taxon>Magnoliopsida</taxon>
        <taxon>eudicotyledons</taxon>
        <taxon>Gunneridae</taxon>
        <taxon>Pentapetalae</taxon>
        <taxon>rosids</taxon>
        <taxon>fabids</taxon>
        <taxon>Fagales</taxon>
        <taxon>Fagaceae</taxon>
        <taxon>Quercus</taxon>
    </lineage>
</organism>
<dbReference type="Pfam" id="PF05198">
    <property type="entry name" value="IF3_N"/>
    <property type="match status" value="1"/>
</dbReference>
<reference evidence="6" key="1">
    <citation type="submission" date="2017-12" db="EMBL/GenBank/DDBJ databases">
        <authorList>
            <person name="Barbosa P."/>
            <person name="Usie A."/>
            <person name="Ramos A.M."/>
        </authorList>
    </citation>
    <scope>NUCLEOTIDE SEQUENCE</scope>
    <source>
        <strain evidence="6">HL8</strain>
        <tissue evidence="6">Leaves</tissue>
    </source>
</reference>
<feature type="domain" description="Translation initiation factor 3 N-terminal" evidence="5">
    <location>
        <begin position="79"/>
        <end position="155"/>
    </location>
</feature>
<dbReference type="InterPro" id="IPR001288">
    <property type="entry name" value="Translation_initiation_fac_3"/>
</dbReference>
<evidence type="ECO:0000256" key="3">
    <source>
        <dbReference type="ARBA" id="ARBA00022917"/>
    </source>
</evidence>
<sequence length="583" mass="64484">MAFWCRINRFKLKHLPNQIVQRYYLGNSNASHTNPCVAEKPYWVIHSGPVSFCNNVRFFAAPVQAAKKEKRDTSGPRLNGQIQAPYVRLVAEEGLKEYFKFEDGKTVVVSRQEALECGRKLKLDLVEVQRTANPPVCKLMDYHREKYKKQLKEKDRAKSKSEVSLRKGDCKEVRFSGKTELKDLKMKADQIKRLMERGYRVKCRAMGKEDQDLGGLLSRVSALIEDVCIVESGPLVRETEAHVVVRHVKFGMPKKGGGKKLKVVGDTRAKVATTVPEAVNSIDSTEELSSAEYDSETEEEILSEEVDLPIPSSMEIPDESFGDKKNAWSVVDAGDNFEEVFRLGDDVNGVTSSLDKQLKTAQETASPSSNVNVSDFLHSMEVPKFTRADLVPSSPFSPQGPSTGTEKIHKGSEPRNQFPPTKPIDNSGPGMRDSVRLESQFPNLRRQTPVDVNFSPSGAESRQVGTDTTVFRNSKLPPNNMPKQGPSLGAPTTPAPSYGIFSSPTTPRGQGVPAEVRRSREGNPHDAARNPGTIGVSPNENLPNLNSDDSQRPGPDKGGQKAWGRRSKPEDQEPSAPEPLYKS</sequence>
<dbReference type="GO" id="GO:0032790">
    <property type="term" value="P:ribosome disassembly"/>
    <property type="evidence" value="ECO:0007669"/>
    <property type="project" value="TreeGrafter"/>
</dbReference>
<name>A0AAW0M2K7_QUESU</name>
<gene>
    <name evidence="6" type="primary">IF3-1_0</name>
    <name evidence="6" type="ORF">CFP56_017038</name>
</gene>
<dbReference type="SUPFAM" id="SSF54364">
    <property type="entry name" value="Translation initiation factor IF3, N-terminal domain"/>
    <property type="match status" value="1"/>
</dbReference>
<comment type="similarity">
    <text evidence="1">Belongs to the IF-3 family.</text>
</comment>
<dbReference type="Gene3D" id="3.10.20.80">
    <property type="entry name" value="Translation initiation factor 3 (IF-3), N-terminal domain"/>
    <property type="match status" value="1"/>
</dbReference>
<dbReference type="InterPro" id="IPR036788">
    <property type="entry name" value="T_IF-3_C_sf"/>
</dbReference>
<reference evidence="6" key="2">
    <citation type="journal article" date="2018" name="Sci. Data">
        <title>The draft genome sequence of cork oak.</title>
        <authorList>
            <person name="Ramos A.M."/>
            <person name="Usie A."/>
            <person name="Barbosa P."/>
            <person name="Barros P.M."/>
            <person name="Capote T."/>
            <person name="Chaves I."/>
            <person name="Simoes F."/>
            <person name="Abreu I."/>
            <person name="Carrasquinho I."/>
            <person name="Faro C."/>
            <person name="Guimaraes J.B."/>
            <person name="Mendonca D."/>
            <person name="Nobrega F."/>
            <person name="Rodrigues L."/>
            <person name="Saibo N.J.M."/>
            <person name="Varela M.C."/>
            <person name="Egas C."/>
            <person name="Matos J."/>
            <person name="Miguel C.M."/>
            <person name="Oliveira M.M."/>
            <person name="Ricardo C.P."/>
            <person name="Goncalves S."/>
        </authorList>
    </citation>
    <scope>NUCLEOTIDE SEQUENCE [LARGE SCALE GENOMIC DNA]</scope>
    <source>
        <strain evidence="6">HL8</strain>
    </source>
</reference>
<evidence type="ECO:0000256" key="2">
    <source>
        <dbReference type="ARBA" id="ARBA00022540"/>
    </source>
</evidence>
<reference evidence="6" key="3">
    <citation type="submission" date="2023-07" db="EMBL/GenBank/DDBJ databases">
        <title>An improved reference 1 genome and first organelle genomes of Quercus suber.</title>
        <authorList>
            <consortium name="Genosuber Consortium"/>
            <person name="Usie A."/>
            <person name="Serra O."/>
            <person name="Barros P."/>
        </authorList>
    </citation>
    <scope>NUCLEOTIDE SEQUENCE</scope>
    <source>
        <strain evidence="6">HL8</strain>
        <tissue evidence="6">Leaves</tissue>
    </source>
</reference>
<keyword evidence="3" id="KW-0648">Protein biosynthesis</keyword>
<dbReference type="AlphaFoldDB" id="A0AAW0M2K7"/>
<accession>A0AAW0M2K7</accession>
<proteinExistence type="inferred from homology"/>
<feature type="compositionally biased region" description="Basic and acidic residues" evidence="4">
    <location>
        <begin position="515"/>
        <end position="528"/>
    </location>
</feature>
<dbReference type="GO" id="GO:0003743">
    <property type="term" value="F:translation initiation factor activity"/>
    <property type="evidence" value="ECO:0007669"/>
    <property type="project" value="UniProtKB-KW"/>
</dbReference>
<dbReference type="InterPro" id="IPR019814">
    <property type="entry name" value="Translation_initiation_fac_3_N"/>
</dbReference>
<protein>
    <submittedName>
        <fullName evidence="6">Translation initiation factor if3-1</fullName>
    </submittedName>
</protein>
<dbReference type="SUPFAM" id="SSF55200">
    <property type="entry name" value="Translation initiation factor IF3, C-terminal domain"/>
    <property type="match status" value="1"/>
</dbReference>
<feature type="compositionally biased region" description="Polar residues" evidence="4">
    <location>
        <begin position="394"/>
        <end position="405"/>
    </location>
</feature>
<dbReference type="GO" id="GO:0043022">
    <property type="term" value="F:ribosome binding"/>
    <property type="evidence" value="ECO:0007669"/>
    <property type="project" value="TreeGrafter"/>
</dbReference>
<dbReference type="PANTHER" id="PTHR10938">
    <property type="entry name" value="TRANSLATION INITIATION FACTOR IF-3"/>
    <property type="match status" value="1"/>
</dbReference>
<dbReference type="Gene3D" id="3.30.110.10">
    <property type="entry name" value="Translation initiation factor 3 (IF-3), C-terminal domain"/>
    <property type="match status" value="1"/>
</dbReference>
<feature type="region of interest" description="Disordered" evidence="4">
    <location>
        <begin position="389"/>
        <end position="583"/>
    </location>
</feature>